<dbReference type="GO" id="GO:0009507">
    <property type="term" value="C:chloroplast"/>
    <property type="evidence" value="ECO:0007669"/>
    <property type="project" value="TreeGrafter"/>
</dbReference>
<dbReference type="PANTHER" id="PTHR35299">
    <property type="entry name" value="RUBISCO ACCUMULATION FACTOR 1"/>
    <property type="match status" value="1"/>
</dbReference>
<accession>A0A6J1HLU0</accession>
<dbReference type="Pfam" id="PF18579">
    <property type="entry name" value="Raf1_HTH"/>
    <property type="match status" value="1"/>
</dbReference>
<dbReference type="AlphaFoldDB" id="A0A6J1HLU0"/>
<dbReference type="KEGG" id="cmax:111465376"/>
<feature type="domain" description="Rubisco accumulation factor 1 helix turn helix" evidence="4">
    <location>
        <begin position="112"/>
        <end position="171"/>
    </location>
</feature>
<evidence type="ECO:0000259" key="3">
    <source>
        <dbReference type="Pfam" id="PF18578"/>
    </source>
</evidence>
<reference evidence="6" key="1">
    <citation type="submission" date="2025-08" db="UniProtKB">
        <authorList>
            <consortium name="RefSeq"/>
        </authorList>
    </citation>
    <scope>IDENTIFICATION</scope>
    <source>
        <tissue evidence="6">Young leaves</tissue>
    </source>
</reference>
<evidence type="ECO:0000259" key="4">
    <source>
        <dbReference type="Pfam" id="PF18579"/>
    </source>
</evidence>
<feature type="domain" description="Rubisco accumulation factor 1 C-terminal" evidence="2">
    <location>
        <begin position="314"/>
        <end position="467"/>
    </location>
</feature>
<evidence type="ECO:0000313" key="6">
    <source>
        <dbReference type="RefSeq" id="XP_022965491.1"/>
    </source>
</evidence>
<evidence type="ECO:0000313" key="5">
    <source>
        <dbReference type="Proteomes" id="UP000504608"/>
    </source>
</evidence>
<dbReference type="Proteomes" id="UP000504608">
    <property type="component" value="Unplaced"/>
</dbReference>
<proteinExistence type="predicted"/>
<dbReference type="GeneID" id="111465376"/>
<sequence length="480" mass="52656">MLPKRVSDKIISRRSSSPLLPPLPFPSIHTMLSATAPATSLSAAAAHTTTTTTTFLLHTPPLRLFLRHPPNLISASLNPFPSPSPLVAKPQVYQPFRPPPSPLPSQYRSLDAAGKLDVLANRLGLWFEYAPLISSLIQEGFTPPTIEEITGIGGVQQNTLVVGAQVRESLVQTINDTDPDLIAAFDTGGAELLYEIRLLNAEKRAAAARYIMENRLDGKGAQDLARAMKDFPRRRGDKGWESFNYDYPGDCLAFMHYRLSREYSNMSEARTAALADALKVAVTEEARSLIVRDLEREGEGKDGAEEEIEAGVRVPVVRLKIGEVAEATTVVVLPVCNGEEGGKGVREAPMEVRSEGEFGVVVAEEGWRRWVVLPGWEPIAGLGKGGVVVVFKDARSLPWRVNRWYKEEAILVVADRSRKEVEAGDGFYMTGATGNDGELKVQRGSELMEMGLKESLGTVLLVVRPPKDMDDDQLSDEDWD</sequence>
<keyword evidence="1" id="KW-0143">Chaperone</keyword>
<dbReference type="RefSeq" id="XP_022965491.1">
    <property type="nucleotide sequence ID" value="XM_023109723.1"/>
</dbReference>
<dbReference type="InterPro" id="IPR040781">
    <property type="entry name" value="Raf1_HTH"/>
</dbReference>
<dbReference type="Pfam" id="PF18087">
    <property type="entry name" value="RuBisCo_chap_C"/>
    <property type="match status" value="1"/>
</dbReference>
<name>A0A6J1HLU0_CUCMA</name>
<feature type="domain" description="Rubisco accumulation factor 1 alpha-helical" evidence="3">
    <location>
        <begin position="185"/>
        <end position="294"/>
    </location>
</feature>
<keyword evidence="5" id="KW-1185">Reference proteome</keyword>
<dbReference type="PANTHER" id="PTHR35299:SF3">
    <property type="entry name" value="RUBISCO ACCUMULATION FACTOR 1.2, CHLOROPLASTIC"/>
    <property type="match status" value="1"/>
</dbReference>
<evidence type="ECO:0000256" key="1">
    <source>
        <dbReference type="ARBA" id="ARBA00023186"/>
    </source>
</evidence>
<dbReference type="InterPro" id="IPR037494">
    <property type="entry name" value="RAF1"/>
</dbReference>
<dbReference type="InterPro" id="IPR041358">
    <property type="entry name" value="Raf1_N"/>
</dbReference>
<dbReference type="Pfam" id="PF18578">
    <property type="entry name" value="Raf1_N"/>
    <property type="match status" value="1"/>
</dbReference>
<protein>
    <submittedName>
        <fullName evidence="6">Rubisco accumulation factor 1.1, chloroplastic-like</fullName>
    </submittedName>
</protein>
<dbReference type="OrthoDB" id="2017169at2759"/>
<organism evidence="5 6">
    <name type="scientific">Cucurbita maxima</name>
    <name type="common">Pumpkin</name>
    <name type="synonym">Winter squash</name>
    <dbReference type="NCBI Taxonomy" id="3661"/>
    <lineage>
        <taxon>Eukaryota</taxon>
        <taxon>Viridiplantae</taxon>
        <taxon>Streptophyta</taxon>
        <taxon>Embryophyta</taxon>
        <taxon>Tracheophyta</taxon>
        <taxon>Spermatophyta</taxon>
        <taxon>Magnoliopsida</taxon>
        <taxon>eudicotyledons</taxon>
        <taxon>Gunneridae</taxon>
        <taxon>Pentapetalae</taxon>
        <taxon>rosids</taxon>
        <taxon>fabids</taxon>
        <taxon>Cucurbitales</taxon>
        <taxon>Cucurbitaceae</taxon>
        <taxon>Cucurbiteae</taxon>
        <taxon>Cucurbita</taxon>
    </lineage>
</organism>
<dbReference type="GO" id="GO:0110102">
    <property type="term" value="P:ribulose bisphosphate carboxylase complex assembly"/>
    <property type="evidence" value="ECO:0007669"/>
    <property type="project" value="UniProtKB-ARBA"/>
</dbReference>
<dbReference type="InterPro" id="IPR040858">
    <property type="entry name" value="Raf1_C"/>
</dbReference>
<evidence type="ECO:0000259" key="2">
    <source>
        <dbReference type="Pfam" id="PF18087"/>
    </source>
</evidence>
<gene>
    <name evidence="6" type="primary">LOC111465376</name>
</gene>